<dbReference type="Proteomes" id="UP001144471">
    <property type="component" value="Unassembled WGS sequence"/>
</dbReference>
<gene>
    <name evidence="2" type="ORF">PM10SUCC1_12950</name>
</gene>
<evidence type="ECO:0000313" key="2">
    <source>
        <dbReference type="EMBL" id="GLI55781.1"/>
    </source>
</evidence>
<evidence type="ECO:0000313" key="3">
    <source>
        <dbReference type="Proteomes" id="UP001144471"/>
    </source>
</evidence>
<accession>A0A9W6GL25</accession>
<name>A0A9W6GL25_9FUSO</name>
<evidence type="ECO:0000256" key="1">
    <source>
        <dbReference type="SAM" id="Phobius"/>
    </source>
</evidence>
<dbReference type="EMBL" id="BSDY01000005">
    <property type="protein sequence ID" value="GLI55781.1"/>
    <property type="molecule type" value="Genomic_DNA"/>
</dbReference>
<keyword evidence="1" id="KW-1133">Transmembrane helix</keyword>
<feature type="transmembrane region" description="Helical" evidence="1">
    <location>
        <begin position="56"/>
        <end position="80"/>
    </location>
</feature>
<keyword evidence="1" id="KW-0812">Transmembrane</keyword>
<keyword evidence="3" id="KW-1185">Reference proteome</keyword>
<sequence length="133" mass="15396">MISRVEDKINSASDDSEVGLLEDRGYDKIYKNAHYLFLGSGEGEMSRLKGYHEQEIHATFPALFLYYGVPGLFLILLWLYRSLSKAPLNQQLVFMALFLESCTLANQRQLLFWGVIILMSKVRKREELTEENN</sequence>
<keyword evidence="1" id="KW-0472">Membrane</keyword>
<dbReference type="AlphaFoldDB" id="A0A9W6GL25"/>
<proteinExistence type="predicted"/>
<protein>
    <submittedName>
        <fullName evidence="2">Uncharacterized protein</fullName>
    </submittedName>
</protein>
<comment type="caution">
    <text evidence="2">The sequence shown here is derived from an EMBL/GenBank/DDBJ whole genome shotgun (WGS) entry which is preliminary data.</text>
</comment>
<reference evidence="2" key="1">
    <citation type="submission" date="2022-12" db="EMBL/GenBank/DDBJ databases">
        <title>Reference genome sequencing for broad-spectrum identification of bacterial and archaeal isolates by mass spectrometry.</title>
        <authorList>
            <person name="Sekiguchi Y."/>
            <person name="Tourlousse D.M."/>
        </authorList>
    </citation>
    <scope>NUCLEOTIDE SEQUENCE</scope>
    <source>
        <strain evidence="2">10succ1</strain>
    </source>
</reference>
<organism evidence="2 3">
    <name type="scientific">Propionigenium maris DSM 9537</name>
    <dbReference type="NCBI Taxonomy" id="1123000"/>
    <lineage>
        <taxon>Bacteria</taxon>
        <taxon>Fusobacteriati</taxon>
        <taxon>Fusobacteriota</taxon>
        <taxon>Fusobacteriia</taxon>
        <taxon>Fusobacteriales</taxon>
        <taxon>Fusobacteriaceae</taxon>
        <taxon>Propionigenium</taxon>
    </lineage>
</organism>